<evidence type="ECO:0000256" key="4">
    <source>
        <dbReference type="ARBA" id="ARBA00022722"/>
    </source>
</evidence>
<dbReference type="PANTHER" id="PTHR30337:SF0">
    <property type="entry name" value="NUCLEASE SBCCD SUBUNIT D"/>
    <property type="match status" value="1"/>
</dbReference>
<comment type="similarity">
    <text evidence="1 8">Belongs to the SbcD family.</text>
</comment>
<dbReference type="Gene3D" id="3.60.21.10">
    <property type="match status" value="1"/>
</dbReference>
<dbReference type="EMBL" id="LN483075">
    <property type="protein sequence ID" value="CEA03398.1"/>
    <property type="molecule type" value="Genomic_DNA"/>
</dbReference>
<feature type="domain" description="Nuclease SbcCD subunit D C-terminal" evidence="10">
    <location>
        <begin position="275"/>
        <end position="355"/>
    </location>
</feature>
<feature type="domain" description="Calcineurin-like phosphoesterase" evidence="9">
    <location>
        <begin position="1"/>
        <end position="130"/>
    </location>
</feature>
<dbReference type="GO" id="GO:0006260">
    <property type="term" value="P:DNA replication"/>
    <property type="evidence" value="ECO:0007669"/>
    <property type="project" value="UniProtKB-KW"/>
</dbReference>
<dbReference type="HOGENOM" id="CLU_038045_0_1_9"/>
<proteinExistence type="inferred from homology"/>
<sequence length="383" mass="43127">MKIVHTADWHLGKIVQGVYMTEDQRYILQQFIAQMRAQQPDVIIIAGDLYDRALPPVEAVQLLNETLDTLINELEIPVICVAGNHDSPSRLAFGSELMAKSGYYVAGEYQKEVMRVVLNDKFGEVHFHLVPFTEPSVVRLAHEDETITTHQAAMAKTIETITSTMDKEARHVLIGHAFVTKNGEGDEANTSDSERPLTVGGVAYVDATLFEPFHYTALGHLHKAHKVSSEKVRYAGTPLKYSLSERLHQKGYYIVELDATGEIAVNKQVLEPRYDLRQIEGNIEEILQHERCEDYVFVRLTNEHPVASPMERVRTVYPNAMHVVREAATAVANHMTTAKVEEMNDLQLFESFYQEVLGKLPADETAALFLQALDELEEGGRRA</sequence>
<keyword evidence="7 8" id="KW-0233">DNA recombination</keyword>
<evidence type="ECO:0000256" key="5">
    <source>
        <dbReference type="ARBA" id="ARBA00022801"/>
    </source>
</evidence>
<keyword evidence="6 8" id="KW-0269">Exonuclease</keyword>
<dbReference type="PATRIC" id="fig|1461583.4.peg.1494"/>
<dbReference type="InterPro" id="IPR026843">
    <property type="entry name" value="SbcD_C"/>
</dbReference>
<name>A0A078M7I3_9BACL</name>
<dbReference type="InterPro" id="IPR041796">
    <property type="entry name" value="Mre11_N"/>
</dbReference>
<dbReference type="InterPro" id="IPR050535">
    <property type="entry name" value="DNA_Repair-Maintenance_Comp"/>
</dbReference>
<evidence type="ECO:0000256" key="2">
    <source>
        <dbReference type="ARBA" id="ARBA00011322"/>
    </source>
</evidence>
<evidence type="ECO:0000256" key="1">
    <source>
        <dbReference type="ARBA" id="ARBA00010555"/>
    </source>
</evidence>
<evidence type="ECO:0000256" key="3">
    <source>
        <dbReference type="ARBA" id="ARBA00013365"/>
    </source>
</evidence>
<keyword evidence="8" id="KW-0235">DNA replication</keyword>
<dbReference type="InterPro" id="IPR029052">
    <property type="entry name" value="Metallo-depent_PP-like"/>
</dbReference>
<reference evidence="11" key="1">
    <citation type="submission" date="2014-07" db="EMBL/GenBank/DDBJ databases">
        <authorList>
            <person name="Urmite Genomes Urmite Genomes"/>
        </authorList>
    </citation>
    <scope>NUCLEOTIDE SEQUENCE</scope>
    <source>
        <strain evidence="11">13S34_air</strain>
    </source>
</reference>
<dbReference type="Pfam" id="PF00149">
    <property type="entry name" value="Metallophos"/>
    <property type="match status" value="1"/>
</dbReference>
<accession>A0A078M7I3</accession>
<evidence type="ECO:0000256" key="6">
    <source>
        <dbReference type="ARBA" id="ARBA00022839"/>
    </source>
</evidence>
<dbReference type="SUPFAM" id="SSF56300">
    <property type="entry name" value="Metallo-dependent phosphatases"/>
    <property type="match status" value="1"/>
</dbReference>
<keyword evidence="5 8" id="KW-0378">Hydrolase</keyword>
<dbReference type="CDD" id="cd00840">
    <property type="entry name" value="MPP_Mre11_N"/>
    <property type="match status" value="1"/>
</dbReference>
<organism evidence="11">
    <name type="scientific">Metalysinibacillus saudimassiliensis</name>
    <dbReference type="NCBI Taxonomy" id="1461583"/>
    <lineage>
        <taxon>Bacteria</taxon>
        <taxon>Bacillati</taxon>
        <taxon>Bacillota</taxon>
        <taxon>Bacilli</taxon>
        <taxon>Bacillales</taxon>
        <taxon>Caryophanaceae</taxon>
        <taxon>Metalysinibacillus</taxon>
    </lineage>
</organism>
<dbReference type="GO" id="GO:0004519">
    <property type="term" value="F:endonuclease activity"/>
    <property type="evidence" value="ECO:0007669"/>
    <property type="project" value="UniProtKB-KW"/>
</dbReference>
<evidence type="ECO:0000259" key="10">
    <source>
        <dbReference type="Pfam" id="PF12320"/>
    </source>
</evidence>
<evidence type="ECO:0000313" key="11">
    <source>
        <dbReference type="EMBL" id="CEA03398.1"/>
    </source>
</evidence>
<dbReference type="GO" id="GO:0008408">
    <property type="term" value="F:3'-5' exonuclease activity"/>
    <property type="evidence" value="ECO:0007669"/>
    <property type="project" value="InterPro"/>
</dbReference>
<keyword evidence="8" id="KW-0255">Endonuclease</keyword>
<dbReference type="Pfam" id="PF12320">
    <property type="entry name" value="SbcD_C"/>
    <property type="match status" value="1"/>
</dbReference>
<comment type="function">
    <text evidence="8">SbcCD cleaves DNA hairpin structures. These structures can inhibit DNA replication and are intermediates in certain DNA recombination reactions. The complex acts as a 3'-&gt;5' double strand exonuclease that can open hairpins. It also has a 5' single-strand endonuclease activity.</text>
</comment>
<protein>
    <recommendedName>
        <fullName evidence="3 8">Nuclease SbcCD subunit D</fullName>
    </recommendedName>
</protein>
<evidence type="ECO:0000256" key="8">
    <source>
        <dbReference type="RuleBase" id="RU363069"/>
    </source>
</evidence>
<dbReference type="AlphaFoldDB" id="A0A078M7I3"/>
<keyword evidence="4 8" id="KW-0540">Nuclease</keyword>
<dbReference type="InterPro" id="IPR004593">
    <property type="entry name" value="SbcD"/>
</dbReference>
<dbReference type="InterPro" id="IPR004843">
    <property type="entry name" value="Calcineurin-like_PHP"/>
</dbReference>
<evidence type="ECO:0000256" key="7">
    <source>
        <dbReference type="ARBA" id="ARBA00023172"/>
    </source>
</evidence>
<gene>
    <name evidence="8 11" type="primary">sbcD</name>
    <name evidence="11" type="ORF">BN1050_01554</name>
</gene>
<dbReference type="GO" id="GO:0006310">
    <property type="term" value="P:DNA recombination"/>
    <property type="evidence" value="ECO:0007669"/>
    <property type="project" value="UniProtKB-KW"/>
</dbReference>
<evidence type="ECO:0000259" key="9">
    <source>
        <dbReference type="Pfam" id="PF00149"/>
    </source>
</evidence>
<comment type="subunit">
    <text evidence="2 8">Heterodimer of SbcC and SbcD.</text>
</comment>
<dbReference type="NCBIfam" id="TIGR00619">
    <property type="entry name" value="sbcd"/>
    <property type="match status" value="1"/>
</dbReference>
<dbReference type="PANTHER" id="PTHR30337">
    <property type="entry name" value="COMPONENT OF ATP-DEPENDENT DSDNA EXONUCLEASE"/>
    <property type="match status" value="1"/>
</dbReference>